<evidence type="ECO:0000313" key="3">
    <source>
        <dbReference type="EMBL" id="WPB04842.1"/>
    </source>
</evidence>
<reference evidence="2 4" key="1">
    <citation type="submission" date="2015-10" db="EMBL/GenBank/DDBJ databases">
        <title>The cercosporin biosynthetic gene cluster was horizontally transferred to several fungal lineages and shown to be expanded in Cercospora beticola based on microsynteny with recipient genomes.</title>
        <authorList>
            <person name="De Jonge R."/>
            <person name="Ebert M.K."/>
            <person name="Suttle J.C."/>
            <person name="Jurick Ii W.M."/>
            <person name="Secor G.A."/>
            <person name="Thomma B.P."/>
            <person name="Van De Peer Y."/>
            <person name="Bolton M.D."/>
        </authorList>
    </citation>
    <scope>NUCLEOTIDE SEQUENCE [LARGE SCALE GENOMIC DNA]</scope>
    <source>
        <strain evidence="2 4">09-40</strain>
    </source>
</reference>
<feature type="compositionally biased region" description="Polar residues" evidence="1">
    <location>
        <begin position="287"/>
        <end position="296"/>
    </location>
</feature>
<feature type="region of interest" description="Disordered" evidence="1">
    <location>
        <begin position="285"/>
        <end position="333"/>
    </location>
</feature>
<evidence type="ECO:0000313" key="2">
    <source>
        <dbReference type="EMBL" id="PIA94381.1"/>
    </source>
</evidence>
<dbReference type="EMBL" id="CP134189">
    <property type="protein sequence ID" value="WPB04842.1"/>
    <property type="molecule type" value="Genomic_DNA"/>
</dbReference>
<dbReference type="Proteomes" id="UP000230605">
    <property type="component" value="Chromosome 6"/>
</dbReference>
<protein>
    <submittedName>
        <fullName evidence="2">Versiconal hemiacetal acetate reductase</fullName>
    </submittedName>
</protein>
<organism evidence="2 4">
    <name type="scientific">Cercospora beticola</name>
    <name type="common">Sugarbeet leaf spot fungus</name>
    <dbReference type="NCBI Taxonomy" id="122368"/>
    <lineage>
        <taxon>Eukaryota</taxon>
        <taxon>Fungi</taxon>
        <taxon>Dikarya</taxon>
        <taxon>Ascomycota</taxon>
        <taxon>Pezizomycotina</taxon>
        <taxon>Dothideomycetes</taxon>
        <taxon>Dothideomycetidae</taxon>
        <taxon>Mycosphaerellales</taxon>
        <taxon>Mycosphaerellaceae</taxon>
        <taxon>Cercospora</taxon>
    </lineage>
</organism>
<keyword evidence="5" id="KW-1185">Reference proteome</keyword>
<sequence length="333" mass="38089">MPTSRVEVAWAVPVNIEQLGPHLDAYTSLQPAFRMLHLCNRFGTGSEAFVTKLPMELVQHIEEYIFKDKQEELIPDWSRDFRCWQNLCEPVDHLTEAAILELYNDLHEDFEEDFEECPCGGGCHSREEVTKVTKDVRDFVAGLIEEDDWCPWGSEHRRRIQSWHKRVGSPTEASRGHFDALSTVLKKQFGLEAWVSHVQESRVLPWVVHMEENVAYTTKAYLRLPQAASVQHNFELHMVDGPWDNRRVPTEAGFATELSFPPPLSNKDAGRFIRALKALDIAVPPTQKVSDPTQDTEIVPRDTDAGDTNDAGMNSEVKPKLTLLIRNDDDEEW</sequence>
<accession>A0A2G5HPA5</accession>
<proteinExistence type="predicted"/>
<dbReference type="EMBL" id="LKMD01000104">
    <property type="protein sequence ID" value="PIA94381.1"/>
    <property type="molecule type" value="Genomic_DNA"/>
</dbReference>
<dbReference type="AlphaFoldDB" id="A0A2G5HPA5"/>
<evidence type="ECO:0000256" key="1">
    <source>
        <dbReference type="SAM" id="MobiDB-lite"/>
    </source>
</evidence>
<dbReference type="Proteomes" id="UP001302367">
    <property type="component" value="Chromosome 6"/>
</dbReference>
<evidence type="ECO:0000313" key="5">
    <source>
        <dbReference type="Proteomes" id="UP001302367"/>
    </source>
</evidence>
<evidence type="ECO:0000313" key="4">
    <source>
        <dbReference type="Proteomes" id="UP000230605"/>
    </source>
</evidence>
<name>A0A2G5HPA5_CERBT</name>
<dbReference type="OrthoDB" id="1720422at2759"/>
<gene>
    <name evidence="2" type="ORF">CB0940_08273</name>
    <name evidence="3" type="ORF">RHO25_009489</name>
</gene>
<reference evidence="3 5" key="2">
    <citation type="submission" date="2023-09" db="EMBL/GenBank/DDBJ databases">
        <title>Complete-Gapless Cercospora beticola genome.</title>
        <authorList>
            <person name="Wyatt N.A."/>
            <person name="Spanner R.E."/>
            <person name="Bolton M.D."/>
        </authorList>
    </citation>
    <scope>NUCLEOTIDE SEQUENCE [LARGE SCALE GENOMIC DNA]</scope>
    <source>
        <strain evidence="3">Cb09-40</strain>
    </source>
</reference>